<dbReference type="InterPro" id="IPR016024">
    <property type="entry name" value="ARM-type_fold"/>
</dbReference>
<dbReference type="InterPro" id="IPR011989">
    <property type="entry name" value="ARM-like"/>
</dbReference>
<proteinExistence type="predicted"/>
<name>A0AAX3M3A4_9BACL</name>
<dbReference type="AlphaFoldDB" id="A0AAX3M3A4"/>
<gene>
    <name evidence="1" type="ORF">PQ456_04195</name>
</gene>
<evidence type="ECO:0000313" key="2">
    <source>
        <dbReference type="Proteomes" id="UP001220509"/>
    </source>
</evidence>
<dbReference type="KEGG" id="pka:PQ456_04195"/>
<dbReference type="RefSeq" id="WP_273615002.1">
    <property type="nucleotide sequence ID" value="NZ_CP117416.1"/>
</dbReference>
<dbReference type="Proteomes" id="UP001220509">
    <property type="component" value="Chromosome"/>
</dbReference>
<protein>
    <submittedName>
        <fullName evidence="1">HEAT repeat domain-containing protein</fullName>
    </submittedName>
</protein>
<dbReference type="EMBL" id="CP117416">
    <property type="protein sequence ID" value="WCT56732.1"/>
    <property type="molecule type" value="Genomic_DNA"/>
</dbReference>
<keyword evidence="2" id="KW-1185">Reference proteome</keyword>
<evidence type="ECO:0000313" key="1">
    <source>
        <dbReference type="EMBL" id="WCT56732.1"/>
    </source>
</evidence>
<sequence>MSTALLQELYQETRRLYIAGSELAVEDIRLRKLLPRFQQLGEKAPIFKRLGDQIESIMDQNNDISSAERLQNLTLLLSSVLHTQGSVTVEGDLKPLGVNHPQDVSLSSPTTYSYRKLAPVVQALSTTGGGRLEVIDHAFKEAIFQDIRLMPLAIQGLYDAYSEIAELMTYKIVPSYGLAILPYLRDIFNPQGDKKEVRKLTAIHTIAQEHQLDLLDWYGELSRSASDDIRATAIRFLSGHEQYVPECIAWTKEKKKTVRASAYYALAGSDSSEAIACLLTASAGKDLEYVVEAVRYQEVSTELEEQLATVFASDVEQVIQSEHQESVEYKAIEKIAERLLLFGKMWTHSQNETVHQSYQDMLQHYTYLYNLSASHQITDWRNLLWDAARYIEHVGTSKDLELLYEVSEKDADFVPSAFRLSLQMLSPKQVYDHYIGGMVAQMKAKINKEAKKRLGKVVATMRPMLLENAYESVSLGYQEQHVYTQKILPLAEVEQKWDKRWLEFAMKQDDVELVAALARPGVAGVEEFLRQKLQENPEFRNRTATLILRALEERLGISKEDKRQLMWQAIDDRRNSNSYMFEPYIIHSFLEFPVEDIERLEALLPENREATIPKFRGYAAEQLEFVVHTLKGMK</sequence>
<organism evidence="1 2">
    <name type="scientific">Paenibacillus kyungheensis</name>
    <dbReference type="NCBI Taxonomy" id="1452732"/>
    <lineage>
        <taxon>Bacteria</taxon>
        <taxon>Bacillati</taxon>
        <taxon>Bacillota</taxon>
        <taxon>Bacilli</taxon>
        <taxon>Bacillales</taxon>
        <taxon>Paenibacillaceae</taxon>
        <taxon>Paenibacillus</taxon>
    </lineage>
</organism>
<accession>A0AAX3M3A4</accession>
<reference evidence="1 2" key="1">
    <citation type="submission" date="2023-02" db="EMBL/GenBank/DDBJ databases">
        <title>Genome sequence of Paenibacillus kyungheensis KACC 18744.</title>
        <authorList>
            <person name="Kim S."/>
            <person name="Heo J."/>
            <person name="Kwon S.-W."/>
        </authorList>
    </citation>
    <scope>NUCLEOTIDE SEQUENCE [LARGE SCALE GENOMIC DNA]</scope>
    <source>
        <strain evidence="1 2">KACC 18744</strain>
    </source>
</reference>
<dbReference type="SUPFAM" id="SSF48371">
    <property type="entry name" value="ARM repeat"/>
    <property type="match status" value="1"/>
</dbReference>
<dbReference type="Gene3D" id="1.25.10.10">
    <property type="entry name" value="Leucine-rich Repeat Variant"/>
    <property type="match status" value="1"/>
</dbReference>